<comment type="catalytic activity">
    <reaction evidence="14">
        <text>Ca(2+)(in) = Ca(2+)(out)</text>
        <dbReference type="Rhea" id="RHEA:29671"/>
        <dbReference type="ChEBI" id="CHEBI:29108"/>
    </reaction>
</comment>
<evidence type="ECO:0000256" key="13">
    <source>
        <dbReference type="ARBA" id="ARBA00023303"/>
    </source>
</evidence>
<evidence type="ECO:0000256" key="12">
    <source>
        <dbReference type="ARBA" id="ARBA00023136"/>
    </source>
</evidence>
<feature type="transmembrane region" description="Helical" evidence="17">
    <location>
        <begin position="514"/>
        <end position="534"/>
    </location>
</feature>
<dbReference type="PROSITE" id="PS50297">
    <property type="entry name" value="ANK_REP_REGION"/>
    <property type="match status" value="3"/>
</dbReference>
<dbReference type="InterPro" id="IPR005821">
    <property type="entry name" value="Ion_trans_dom"/>
</dbReference>
<feature type="transmembrane region" description="Helical" evidence="17">
    <location>
        <begin position="649"/>
        <end position="672"/>
    </location>
</feature>
<sequence length="851" mass="96161">MVPEPDRLPALQRERGSQPEVTPTYETRLDLNLDPVLDRIRTGPGAVLTSLSTVVAKLTASFWLQLTAFCSVDLQFLDEVISDGADPNCSDRYGQTVLHEVSRAWSVDVMRFFLDRGSDPQGSDQFGVTALHVASALDYEDMVQFLLDREADPSARTLLDQQTPLHYAAKNDAVRSIRLLLRAGAAIGCTDYKQRTPLQLAASMERSEAAQVLLELGASAGVKDSDGQLCISALIGRMSHVAQEALRQFHVTDRVTRQEYFYLNLLEPEAGTPGDPSGSRASSPLGGTQTTGLKTVSVAGAGISEPTTPREALESSGLDKALHRCNHKEAEKATRERKLQVVVLEGKLDLIMNPVFLKLIEIKWKLYGRLGAWILLVLNFLLNVCWTTVAISMSACQDSPDRYTFPQDWWRVLLVVLALLLTLEEVFREIQDIVLSRRKLHLRRRWVEQRFQDDLRCSHPMWPQVGDEMLITGRNCSKWSGPGSVASVFQERQYLLNQTSRIRRMKGNYSRDRWNVFDWLVYSLLTASFCAHLADVLQPSVFLHTLSLRLFSMSIIFLWLRLMKHVRAFRLMGPFIVMLGNIVGDVMCFLFLYAEIFIPYACSFWIIFGGTSSVPSMQSVSGLLYSLYRITLVDEYEYAAMVTVDNIMAPLLCGTFLAASSILCINLLIALLTDTFQRVHDNSQANAVMQQAAVILQVEDSMPRLHHFYDNQYISKHCSPLGEACDNISVSSCYHHEFAHVTGQVMETLDQFLVLQRDVEAASSSRFPTEQHQQNQQLHELQDLPIQESQMPQKQKLQGPKKHRNQGQESLERQNQQVQDPKNLQQELQAVQAELKELRSLVQQLVQIRND</sequence>
<name>A0A315VQY5_GAMAF</name>
<comment type="caution">
    <text evidence="19">The sequence shown here is derived from an EMBL/GenBank/DDBJ whole genome shotgun (WGS) entry which is preliminary data.</text>
</comment>
<dbReference type="Pfam" id="PF00520">
    <property type="entry name" value="Ion_trans"/>
    <property type="match status" value="1"/>
</dbReference>
<feature type="region of interest" description="Disordered" evidence="16">
    <location>
        <begin position="1"/>
        <end position="23"/>
    </location>
</feature>
<accession>A0A315VQY5</accession>
<keyword evidence="13" id="KW-0407">Ion channel</keyword>
<dbReference type="Gene3D" id="1.25.40.20">
    <property type="entry name" value="Ankyrin repeat-containing domain"/>
    <property type="match status" value="2"/>
</dbReference>
<evidence type="ECO:0000256" key="5">
    <source>
        <dbReference type="ARBA" id="ARBA00022673"/>
    </source>
</evidence>
<comment type="subcellular location">
    <subcellularLocation>
        <location evidence="1">Cell membrane</location>
        <topology evidence="1">Multi-pass membrane protein</topology>
    </subcellularLocation>
</comment>
<dbReference type="InterPro" id="IPR024862">
    <property type="entry name" value="TRPV"/>
</dbReference>
<evidence type="ECO:0000256" key="11">
    <source>
        <dbReference type="ARBA" id="ARBA00023065"/>
    </source>
</evidence>
<dbReference type="PANTHER" id="PTHR10582:SF33">
    <property type="entry name" value="TRANSIENT RECEPTOR POTENTIAL CHANNEL PYREXIA"/>
    <property type="match status" value="1"/>
</dbReference>
<keyword evidence="7" id="KW-0677">Repeat</keyword>
<dbReference type="SUPFAM" id="SSF48403">
    <property type="entry name" value="Ankyrin repeat"/>
    <property type="match status" value="1"/>
</dbReference>
<dbReference type="EMBL" id="NHOQ01001314">
    <property type="protein sequence ID" value="PWA25481.1"/>
    <property type="molecule type" value="Genomic_DNA"/>
</dbReference>
<feature type="repeat" description="ANK" evidence="15">
    <location>
        <begin position="126"/>
        <end position="158"/>
    </location>
</feature>
<dbReference type="GO" id="GO:0005886">
    <property type="term" value="C:plasma membrane"/>
    <property type="evidence" value="ECO:0007669"/>
    <property type="project" value="UniProtKB-SubCell"/>
</dbReference>
<evidence type="ECO:0000256" key="15">
    <source>
        <dbReference type="PROSITE-ProRule" id="PRU00023"/>
    </source>
</evidence>
<dbReference type="Pfam" id="PF12796">
    <property type="entry name" value="Ank_2"/>
    <property type="match status" value="2"/>
</dbReference>
<dbReference type="Proteomes" id="UP000250572">
    <property type="component" value="Unassembled WGS sequence"/>
</dbReference>
<evidence type="ECO:0000256" key="9">
    <source>
        <dbReference type="ARBA" id="ARBA00022989"/>
    </source>
</evidence>
<keyword evidence="4" id="KW-0109">Calcium transport</keyword>
<feature type="repeat" description="ANK" evidence="15">
    <location>
        <begin position="160"/>
        <end position="192"/>
    </location>
</feature>
<feature type="region of interest" description="Disordered" evidence="16">
    <location>
        <begin position="271"/>
        <end position="292"/>
    </location>
</feature>
<evidence type="ECO:0000313" key="19">
    <source>
        <dbReference type="EMBL" id="PWA25481.1"/>
    </source>
</evidence>
<evidence type="ECO:0000256" key="4">
    <source>
        <dbReference type="ARBA" id="ARBA00022568"/>
    </source>
</evidence>
<dbReference type="PROSITE" id="PS50088">
    <property type="entry name" value="ANK_REPEAT"/>
    <property type="match status" value="4"/>
</dbReference>
<feature type="transmembrane region" description="Helical" evidence="17">
    <location>
        <begin position="546"/>
        <end position="563"/>
    </location>
</feature>
<gene>
    <name evidence="19" type="ORF">CCH79_00019864</name>
</gene>
<keyword evidence="9 17" id="KW-1133">Transmembrane helix</keyword>
<dbReference type="SMART" id="SM00248">
    <property type="entry name" value="ANK"/>
    <property type="match status" value="4"/>
</dbReference>
<feature type="domain" description="Ion transport" evidence="18">
    <location>
        <begin position="382"/>
        <end position="683"/>
    </location>
</feature>
<feature type="compositionally biased region" description="Polar residues" evidence="16">
    <location>
        <begin position="279"/>
        <end position="292"/>
    </location>
</feature>
<feature type="transmembrane region" description="Helical" evidence="17">
    <location>
        <begin position="366"/>
        <end position="389"/>
    </location>
</feature>
<feature type="compositionally biased region" description="Polar residues" evidence="16">
    <location>
        <begin position="807"/>
        <end position="823"/>
    </location>
</feature>
<evidence type="ECO:0000256" key="1">
    <source>
        <dbReference type="ARBA" id="ARBA00004651"/>
    </source>
</evidence>
<evidence type="ECO:0000256" key="17">
    <source>
        <dbReference type="SAM" id="Phobius"/>
    </source>
</evidence>
<reference evidence="19 20" key="1">
    <citation type="journal article" date="2018" name="G3 (Bethesda)">
        <title>A High-Quality Reference Genome for the Invasive Mosquitofish Gambusia affinis Using a Chicago Library.</title>
        <authorList>
            <person name="Hoffberg S.L."/>
            <person name="Troendle N.J."/>
            <person name="Glenn T.C."/>
            <person name="Mahmud O."/>
            <person name="Louha S."/>
            <person name="Chalopin D."/>
            <person name="Bennetzen J.L."/>
            <person name="Mauricio R."/>
        </authorList>
    </citation>
    <scope>NUCLEOTIDE SEQUENCE [LARGE SCALE GENOMIC DNA]</scope>
    <source>
        <strain evidence="19">NE01/NJP1002.9</strain>
        <tissue evidence="19">Muscle</tissue>
    </source>
</reference>
<evidence type="ECO:0000256" key="8">
    <source>
        <dbReference type="ARBA" id="ARBA00022837"/>
    </source>
</evidence>
<feature type="region of interest" description="Disordered" evidence="16">
    <location>
        <begin position="790"/>
        <end position="824"/>
    </location>
</feature>
<evidence type="ECO:0000256" key="2">
    <source>
        <dbReference type="ARBA" id="ARBA00022448"/>
    </source>
</evidence>
<evidence type="ECO:0000256" key="10">
    <source>
        <dbReference type="ARBA" id="ARBA00023043"/>
    </source>
</evidence>
<dbReference type="GO" id="GO:0005262">
    <property type="term" value="F:calcium channel activity"/>
    <property type="evidence" value="ECO:0007669"/>
    <property type="project" value="UniProtKB-KW"/>
</dbReference>
<keyword evidence="5" id="KW-0107">Calcium channel</keyword>
<evidence type="ECO:0000256" key="7">
    <source>
        <dbReference type="ARBA" id="ARBA00022737"/>
    </source>
</evidence>
<evidence type="ECO:0000313" key="20">
    <source>
        <dbReference type="Proteomes" id="UP000250572"/>
    </source>
</evidence>
<keyword evidence="11" id="KW-0406">Ion transport</keyword>
<evidence type="ECO:0000259" key="18">
    <source>
        <dbReference type="Pfam" id="PF00520"/>
    </source>
</evidence>
<dbReference type="GO" id="GO:0098703">
    <property type="term" value="P:calcium ion import across plasma membrane"/>
    <property type="evidence" value="ECO:0007669"/>
    <property type="project" value="TreeGrafter"/>
</dbReference>
<dbReference type="PANTHER" id="PTHR10582">
    <property type="entry name" value="TRANSIENT RECEPTOR POTENTIAL ION CHANNEL PROTEIN"/>
    <property type="match status" value="1"/>
</dbReference>
<evidence type="ECO:0000256" key="16">
    <source>
        <dbReference type="SAM" id="MobiDB-lite"/>
    </source>
</evidence>
<keyword evidence="2" id="KW-0813">Transport</keyword>
<feature type="repeat" description="ANK" evidence="15">
    <location>
        <begin position="193"/>
        <end position="225"/>
    </location>
</feature>
<keyword evidence="3" id="KW-1003">Cell membrane</keyword>
<keyword evidence="12 17" id="KW-0472">Membrane</keyword>
<evidence type="ECO:0000256" key="3">
    <source>
        <dbReference type="ARBA" id="ARBA00022475"/>
    </source>
</evidence>
<dbReference type="Gene3D" id="1.10.287.70">
    <property type="match status" value="1"/>
</dbReference>
<dbReference type="AlphaFoldDB" id="A0A315VQY5"/>
<evidence type="ECO:0000256" key="14">
    <source>
        <dbReference type="ARBA" id="ARBA00036634"/>
    </source>
</evidence>
<evidence type="ECO:0000256" key="6">
    <source>
        <dbReference type="ARBA" id="ARBA00022692"/>
    </source>
</evidence>
<feature type="transmembrane region" description="Helical" evidence="17">
    <location>
        <begin position="575"/>
        <end position="598"/>
    </location>
</feature>
<protein>
    <recommendedName>
        <fullName evidence="18">Ion transport domain-containing protein</fullName>
    </recommendedName>
</protein>
<keyword evidence="20" id="KW-1185">Reference proteome</keyword>
<keyword evidence="6 17" id="KW-0812">Transmembrane</keyword>
<dbReference type="InterPro" id="IPR002110">
    <property type="entry name" value="Ankyrin_rpt"/>
</dbReference>
<keyword evidence="8" id="KW-0106">Calcium</keyword>
<dbReference type="InterPro" id="IPR036770">
    <property type="entry name" value="Ankyrin_rpt-contain_sf"/>
</dbReference>
<feature type="compositionally biased region" description="Basic and acidic residues" evidence="16">
    <location>
        <begin position="1"/>
        <end position="17"/>
    </location>
</feature>
<organism evidence="19 20">
    <name type="scientific">Gambusia affinis</name>
    <name type="common">Western mosquitofish</name>
    <name type="synonym">Heterandria affinis</name>
    <dbReference type="NCBI Taxonomy" id="33528"/>
    <lineage>
        <taxon>Eukaryota</taxon>
        <taxon>Metazoa</taxon>
        <taxon>Chordata</taxon>
        <taxon>Craniata</taxon>
        <taxon>Vertebrata</taxon>
        <taxon>Euteleostomi</taxon>
        <taxon>Actinopterygii</taxon>
        <taxon>Neopterygii</taxon>
        <taxon>Teleostei</taxon>
        <taxon>Neoteleostei</taxon>
        <taxon>Acanthomorphata</taxon>
        <taxon>Ovalentaria</taxon>
        <taxon>Atherinomorphae</taxon>
        <taxon>Cyprinodontiformes</taxon>
        <taxon>Poeciliidae</taxon>
        <taxon>Poeciliinae</taxon>
        <taxon>Gambusia</taxon>
    </lineage>
</organism>
<proteinExistence type="predicted"/>
<feature type="repeat" description="ANK" evidence="15">
    <location>
        <begin position="93"/>
        <end position="125"/>
    </location>
</feature>
<keyword evidence="10 15" id="KW-0040">ANK repeat</keyword>